<dbReference type="SUPFAM" id="SSF56281">
    <property type="entry name" value="Metallo-hydrolase/oxidoreductase"/>
    <property type="match status" value="1"/>
</dbReference>
<dbReference type="Pfam" id="PF00753">
    <property type="entry name" value="Lactamase_B"/>
    <property type="match status" value="1"/>
</dbReference>
<dbReference type="AlphaFoldDB" id="A0A6V7R9R0"/>
<dbReference type="RefSeq" id="WP_185125195.1">
    <property type="nucleotide sequence ID" value="NZ_CAJEWD010000004.1"/>
</dbReference>
<comment type="caution">
    <text evidence="2">The sequence shown here is derived from an EMBL/GenBank/DDBJ whole genome shotgun (WGS) entry which is preliminary data.</text>
</comment>
<dbReference type="PANTHER" id="PTHR42951:SF4">
    <property type="entry name" value="ACYL-COENZYME A THIOESTERASE MBLAC2"/>
    <property type="match status" value="1"/>
</dbReference>
<sequence>MLNQISQHVYVSPFDKDRDRPNIGYVKGENFSVLIDTGNSPEHLQNVLADIEKMGLEEPKLAIISHWHWDHTFGMTAFKGLTMAHEKTNASLIKMSSWQWNQDAMEERLRSGKECQFCHDYIQVEYDDVSEIQVVPADIVYKGEMTLDLGNVHLSITPIDNPHSDDGVVILVEEDKVLFAGDADSGNFYELDGGYRAEEFYQYIETVDKFPFDTYIHGHLEPMDRQELNALRQAIIAEEL</sequence>
<evidence type="ECO:0000313" key="3">
    <source>
        <dbReference type="Proteomes" id="UP000589351"/>
    </source>
</evidence>
<dbReference type="InterPro" id="IPR001279">
    <property type="entry name" value="Metallo-B-lactamas"/>
</dbReference>
<dbReference type="EMBL" id="CAJEWD010000004">
    <property type="protein sequence ID" value="CAD2074240.1"/>
    <property type="molecule type" value="Genomic_DNA"/>
</dbReference>
<proteinExistence type="predicted"/>
<accession>A0A6V7R9R0</accession>
<organism evidence="2 3">
    <name type="scientific">Jeotgalicoccus meleagridis</name>
    <dbReference type="NCBI Taxonomy" id="2759181"/>
    <lineage>
        <taxon>Bacteria</taxon>
        <taxon>Bacillati</taxon>
        <taxon>Bacillota</taxon>
        <taxon>Bacilli</taxon>
        <taxon>Bacillales</taxon>
        <taxon>Staphylococcaceae</taxon>
        <taxon>Jeotgalicoccus</taxon>
    </lineage>
</organism>
<dbReference type="Gene3D" id="3.60.15.10">
    <property type="entry name" value="Ribonuclease Z/Hydroxyacylglutathione hydrolase-like"/>
    <property type="match status" value="1"/>
</dbReference>
<evidence type="ECO:0000313" key="2">
    <source>
        <dbReference type="EMBL" id="CAD2074240.1"/>
    </source>
</evidence>
<name>A0A6V7R9R0_9STAP</name>
<dbReference type="SMART" id="SM00849">
    <property type="entry name" value="Lactamase_B"/>
    <property type="match status" value="1"/>
</dbReference>
<gene>
    <name evidence="2" type="ORF">JEODO184_00660</name>
</gene>
<protein>
    <submittedName>
        <fullName evidence="2">Metallo-beta-lactamase superfamily protein</fullName>
    </submittedName>
</protein>
<dbReference type="Proteomes" id="UP000589351">
    <property type="component" value="Unassembled WGS sequence"/>
</dbReference>
<evidence type="ECO:0000259" key="1">
    <source>
        <dbReference type="SMART" id="SM00849"/>
    </source>
</evidence>
<dbReference type="InterPro" id="IPR050855">
    <property type="entry name" value="NDM-1-like"/>
</dbReference>
<feature type="domain" description="Metallo-beta-lactamase" evidence="1">
    <location>
        <begin position="20"/>
        <end position="219"/>
    </location>
</feature>
<keyword evidence="3" id="KW-1185">Reference proteome</keyword>
<reference evidence="2 3" key="1">
    <citation type="submission" date="2020-07" db="EMBL/GenBank/DDBJ databases">
        <authorList>
            <person name="Criscuolo A."/>
        </authorList>
    </citation>
    <scope>NUCLEOTIDE SEQUENCE [LARGE SCALE GENOMIC DNA]</scope>
    <source>
        <strain evidence="2">CIP111649</strain>
    </source>
</reference>
<dbReference type="PANTHER" id="PTHR42951">
    <property type="entry name" value="METALLO-BETA-LACTAMASE DOMAIN-CONTAINING"/>
    <property type="match status" value="1"/>
</dbReference>
<dbReference type="InterPro" id="IPR036866">
    <property type="entry name" value="RibonucZ/Hydroxyglut_hydro"/>
</dbReference>